<feature type="binding site" evidence="5">
    <location>
        <position position="94"/>
    </location>
    <ligand>
        <name>ATP</name>
        <dbReference type="ChEBI" id="CHEBI:30616"/>
    </ligand>
</feature>
<evidence type="ECO:0000313" key="9">
    <source>
        <dbReference type="EMBL" id="QDU54016.1"/>
    </source>
</evidence>
<name>A0A518AH13_9BACT</name>
<evidence type="ECO:0000256" key="1">
    <source>
        <dbReference type="ARBA" id="ARBA00022679"/>
    </source>
</evidence>
<dbReference type="InterPro" id="IPR000719">
    <property type="entry name" value="Prot_kinase_dom"/>
</dbReference>
<dbReference type="InterPro" id="IPR017441">
    <property type="entry name" value="Protein_kinase_ATP_BS"/>
</dbReference>
<dbReference type="GO" id="GO:0005524">
    <property type="term" value="F:ATP binding"/>
    <property type="evidence" value="ECO:0007669"/>
    <property type="project" value="UniProtKB-UniRule"/>
</dbReference>
<feature type="transmembrane region" description="Helical" evidence="7">
    <location>
        <begin position="444"/>
        <end position="462"/>
    </location>
</feature>
<keyword evidence="3 9" id="KW-0418">Kinase</keyword>
<protein>
    <submittedName>
        <fullName evidence="9">Serine/threonine-protein kinase PknB</fullName>
        <ecNumber evidence="9">2.7.11.1</ecNumber>
    </submittedName>
</protein>
<dbReference type="RefSeq" id="WP_145245049.1">
    <property type="nucleotide sequence ID" value="NZ_CP036278.1"/>
</dbReference>
<evidence type="ECO:0000256" key="6">
    <source>
        <dbReference type="SAM" id="MobiDB-lite"/>
    </source>
</evidence>
<dbReference type="Proteomes" id="UP000315750">
    <property type="component" value="Chromosome"/>
</dbReference>
<feature type="transmembrane region" description="Helical" evidence="7">
    <location>
        <begin position="580"/>
        <end position="600"/>
    </location>
</feature>
<dbReference type="SMART" id="SM00220">
    <property type="entry name" value="S_TKc"/>
    <property type="match status" value="1"/>
</dbReference>
<dbReference type="Gene3D" id="1.10.510.10">
    <property type="entry name" value="Transferase(Phosphotransferase) domain 1"/>
    <property type="match status" value="1"/>
</dbReference>
<evidence type="ECO:0000256" key="2">
    <source>
        <dbReference type="ARBA" id="ARBA00022741"/>
    </source>
</evidence>
<feature type="transmembrane region" description="Helical" evidence="7">
    <location>
        <begin position="387"/>
        <end position="410"/>
    </location>
</feature>
<proteinExistence type="predicted"/>
<evidence type="ECO:0000256" key="3">
    <source>
        <dbReference type="ARBA" id="ARBA00022777"/>
    </source>
</evidence>
<sequence length="649" mass="71846">MSDDTKQSDVRLASETETPDVTGAAPSMPPPLPQPARTVLNTQPYTGSVRFAVDVMKPGDRIDDFEVEGVLGRGAFGVVYLARQISLDRQVALKVAPNLGSEGRTMARLEHKHIVQVFSETVDSSQTLKLLCMQLVPGAPLNDVIHDLMQIRQARGHWSGADVLASVDTRSKLTDIFDPSALRDREALEEMDDLEATCWIGACLAEAVDYAHRQGVLHRDIKPANALVNRYGQPLLADFNISFQSLDENASVDERFGGTLAYMAPEHLEAFHPDTDVTAEAVDQRSDLYSLGIVVAELLTGDSPLEFPPKCDNRLLYVERMAAVRGVTGPDIVEGAGDAEKAFSYTIAKCLDPDPEKRYASGAELAAALQGVRELRGYERRYRRQHWIARAVQAHPILWVVIFSLVPQFVGSLFNISYNATQICTKFSPEQHAIFQKLVFGYNLVIYPLAILAGVMLLVPLLRSWRRLEGTQAVDQQEIDWARRRTLMLPMWLLLVAAGGWLPGGVIFPLLIQYFAGSAPPGLYHHFFSSFTISGLIAVAYSLCGVQYVALRGFYSRLWPRAELFRTSAEREIPATRWRVGLMLGLAFVVPTIAAGMLLLTADDANDPFFKILNLSLSIGGGAGFTGMLFVAFRLWRIMDYLTGADRRQ</sequence>
<evidence type="ECO:0000313" key="10">
    <source>
        <dbReference type="Proteomes" id="UP000315750"/>
    </source>
</evidence>
<dbReference type="PROSITE" id="PS50011">
    <property type="entry name" value="PROTEIN_KINASE_DOM"/>
    <property type="match status" value="1"/>
</dbReference>
<dbReference type="SUPFAM" id="SSF56112">
    <property type="entry name" value="Protein kinase-like (PK-like)"/>
    <property type="match status" value="1"/>
</dbReference>
<evidence type="ECO:0000259" key="8">
    <source>
        <dbReference type="PROSITE" id="PS50011"/>
    </source>
</evidence>
<dbReference type="EC" id="2.7.11.1" evidence="9"/>
<keyword evidence="7" id="KW-1133">Transmembrane helix</keyword>
<keyword evidence="2 5" id="KW-0547">Nucleotide-binding</keyword>
<keyword evidence="7" id="KW-0812">Transmembrane</keyword>
<dbReference type="AlphaFoldDB" id="A0A518AH13"/>
<dbReference type="PROSITE" id="PS00107">
    <property type="entry name" value="PROTEIN_KINASE_ATP"/>
    <property type="match status" value="1"/>
</dbReference>
<evidence type="ECO:0000256" key="4">
    <source>
        <dbReference type="ARBA" id="ARBA00022840"/>
    </source>
</evidence>
<keyword evidence="1 9" id="KW-0808">Transferase</keyword>
<evidence type="ECO:0000256" key="5">
    <source>
        <dbReference type="PROSITE-ProRule" id="PRU10141"/>
    </source>
</evidence>
<dbReference type="OrthoDB" id="6111975at2"/>
<accession>A0A518AH13</accession>
<keyword evidence="4 5" id="KW-0067">ATP-binding</keyword>
<feature type="transmembrane region" description="Helical" evidence="7">
    <location>
        <begin position="527"/>
        <end position="551"/>
    </location>
</feature>
<feature type="transmembrane region" description="Helical" evidence="7">
    <location>
        <begin position="612"/>
        <end position="633"/>
    </location>
</feature>
<feature type="transmembrane region" description="Helical" evidence="7">
    <location>
        <begin position="492"/>
        <end position="515"/>
    </location>
</feature>
<keyword evidence="7" id="KW-0472">Membrane</keyword>
<dbReference type="EMBL" id="CP036278">
    <property type="protein sequence ID" value="QDU54016.1"/>
    <property type="molecule type" value="Genomic_DNA"/>
</dbReference>
<dbReference type="Pfam" id="PF00069">
    <property type="entry name" value="Pkinase"/>
    <property type="match status" value="1"/>
</dbReference>
<feature type="compositionally biased region" description="Basic and acidic residues" evidence="6">
    <location>
        <begin position="1"/>
        <end position="14"/>
    </location>
</feature>
<organism evidence="9 10">
    <name type="scientific">Aeoliella mucimassa</name>
    <dbReference type="NCBI Taxonomy" id="2527972"/>
    <lineage>
        <taxon>Bacteria</taxon>
        <taxon>Pseudomonadati</taxon>
        <taxon>Planctomycetota</taxon>
        <taxon>Planctomycetia</taxon>
        <taxon>Pirellulales</taxon>
        <taxon>Lacipirellulaceae</taxon>
        <taxon>Aeoliella</taxon>
    </lineage>
</organism>
<feature type="domain" description="Protein kinase" evidence="8">
    <location>
        <begin position="65"/>
        <end position="398"/>
    </location>
</feature>
<dbReference type="InterPro" id="IPR011009">
    <property type="entry name" value="Kinase-like_dom_sf"/>
</dbReference>
<dbReference type="KEGG" id="amuc:Pan181_01960"/>
<dbReference type="PANTHER" id="PTHR43289:SF34">
    <property type="entry name" value="SERINE_THREONINE-PROTEIN KINASE YBDM-RELATED"/>
    <property type="match status" value="1"/>
</dbReference>
<evidence type="ECO:0000256" key="7">
    <source>
        <dbReference type="SAM" id="Phobius"/>
    </source>
</evidence>
<keyword evidence="10" id="KW-1185">Reference proteome</keyword>
<feature type="region of interest" description="Disordered" evidence="6">
    <location>
        <begin position="1"/>
        <end position="36"/>
    </location>
</feature>
<reference evidence="9 10" key="1">
    <citation type="submission" date="2019-02" db="EMBL/GenBank/DDBJ databases">
        <title>Deep-cultivation of Planctomycetes and their phenomic and genomic characterization uncovers novel biology.</title>
        <authorList>
            <person name="Wiegand S."/>
            <person name="Jogler M."/>
            <person name="Boedeker C."/>
            <person name="Pinto D."/>
            <person name="Vollmers J."/>
            <person name="Rivas-Marin E."/>
            <person name="Kohn T."/>
            <person name="Peeters S.H."/>
            <person name="Heuer A."/>
            <person name="Rast P."/>
            <person name="Oberbeckmann S."/>
            <person name="Bunk B."/>
            <person name="Jeske O."/>
            <person name="Meyerdierks A."/>
            <person name="Storesund J.E."/>
            <person name="Kallscheuer N."/>
            <person name="Luecker S."/>
            <person name="Lage O.M."/>
            <person name="Pohl T."/>
            <person name="Merkel B.J."/>
            <person name="Hornburger P."/>
            <person name="Mueller R.-W."/>
            <person name="Bruemmer F."/>
            <person name="Labrenz M."/>
            <person name="Spormann A.M."/>
            <person name="Op den Camp H."/>
            <person name="Overmann J."/>
            <person name="Amann R."/>
            <person name="Jetten M.S.M."/>
            <person name="Mascher T."/>
            <person name="Medema M.H."/>
            <person name="Devos D.P."/>
            <person name="Kaster A.-K."/>
            <person name="Ovreas L."/>
            <person name="Rohde M."/>
            <person name="Galperin M.Y."/>
            <person name="Jogler C."/>
        </authorList>
    </citation>
    <scope>NUCLEOTIDE SEQUENCE [LARGE SCALE GENOMIC DNA]</scope>
    <source>
        <strain evidence="9 10">Pan181</strain>
    </source>
</reference>
<dbReference type="Gene3D" id="3.30.200.20">
    <property type="entry name" value="Phosphorylase Kinase, domain 1"/>
    <property type="match status" value="1"/>
</dbReference>
<dbReference type="CDD" id="cd14014">
    <property type="entry name" value="STKc_PknB_like"/>
    <property type="match status" value="1"/>
</dbReference>
<dbReference type="GO" id="GO:0004674">
    <property type="term" value="F:protein serine/threonine kinase activity"/>
    <property type="evidence" value="ECO:0007669"/>
    <property type="project" value="UniProtKB-EC"/>
</dbReference>
<gene>
    <name evidence="9" type="primary">pknB_1</name>
    <name evidence="9" type="ORF">Pan181_01960</name>
</gene>
<dbReference type="PANTHER" id="PTHR43289">
    <property type="entry name" value="MITOGEN-ACTIVATED PROTEIN KINASE KINASE KINASE 20-RELATED"/>
    <property type="match status" value="1"/>
</dbReference>